<name>A0AAD6XZM2_9AGAR</name>
<comment type="caution">
    <text evidence="1">The sequence shown here is derived from an EMBL/GenBank/DDBJ whole genome shotgun (WGS) entry which is preliminary data.</text>
</comment>
<keyword evidence="2" id="KW-1185">Reference proteome</keyword>
<sequence>MTQICCKYVALPQMLESLLEPLPLNPESYVNRLLHSNDVPLDWEAHVIRSIVSDGEDRMCALDAHIFHLQATLVQLFQRRDETVEHLRVHRAILSPIRRMPMELVCTIFALASGQNTPPWRLGFICRSWRHYALSYPILWSSITVPCYPQFYERKTQRLLSKLQTQLSRATNASLDVHWSCKDPDYRLLGLILPHSNCWRNVSFHVPNKCRLDWLLPTSGKLDRLETLEVENFGATTFPDVFTTAPNLRRVVLTPLANRDRYTPPIYLKSIPIPWGQITHYRGVFPGVRQVEFLQAAPNLLNCALEIAECSNFRPPANTTIRLPHLRRLCLDGAASLLNVMAPELDELCFKFAFGMWVPHLITPFIRRASCTLTRLVLWGCHLCAELTVVLRALPTLSYLLLEATNHDGEQVVAFFASMAISGTDSDVCPHIVSMVYGYEKWDNHATQDAFISMAMSRLRTQHSLRSQLSRLRVFRTTGYLERYYEPPTLDMKHRIQMLQDEGLDVAFLVNLSFSKLSDLVYV</sequence>
<organism evidence="1 2">
    <name type="scientific">Mycena pura</name>
    <dbReference type="NCBI Taxonomy" id="153505"/>
    <lineage>
        <taxon>Eukaryota</taxon>
        <taxon>Fungi</taxon>
        <taxon>Dikarya</taxon>
        <taxon>Basidiomycota</taxon>
        <taxon>Agaricomycotina</taxon>
        <taxon>Agaricomycetes</taxon>
        <taxon>Agaricomycetidae</taxon>
        <taxon>Agaricales</taxon>
        <taxon>Marasmiineae</taxon>
        <taxon>Mycenaceae</taxon>
        <taxon>Mycena</taxon>
    </lineage>
</organism>
<proteinExistence type="predicted"/>
<protein>
    <recommendedName>
        <fullName evidence="3">F-box domain-containing protein</fullName>
    </recommendedName>
</protein>
<dbReference type="Proteomes" id="UP001219525">
    <property type="component" value="Unassembled WGS sequence"/>
</dbReference>
<dbReference type="SUPFAM" id="SSF52047">
    <property type="entry name" value="RNI-like"/>
    <property type="match status" value="1"/>
</dbReference>
<evidence type="ECO:0000313" key="2">
    <source>
        <dbReference type="Proteomes" id="UP001219525"/>
    </source>
</evidence>
<reference evidence="1" key="1">
    <citation type="submission" date="2023-03" db="EMBL/GenBank/DDBJ databases">
        <title>Massive genome expansion in bonnet fungi (Mycena s.s.) driven by repeated elements and novel gene families across ecological guilds.</title>
        <authorList>
            <consortium name="Lawrence Berkeley National Laboratory"/>
            <person name="Harder C.B."/>
            <person name="Miyauchi S."/>
            <person name="Viragh M."/>
            <person name="Kuo A."/>
            <person name="Thoen E."/>
            <person name="Andreopoulos B."/>
            <person name="Lu D."/>
            <person name="Skrede I."/>
            <person name="Drula E."/>
            <person name="Henrissat B."/>
            <person name="Morin E."/>
            <person name="Kohler A."/>
            <person name="Barry K."/>
            <person name="LaButti K."/>
            <person name="Morin E."/>
            <person name="Salamov A."/>
            <person name="Lipzen A."/>
            <person name="Mereny Z."/>
            <person name="Hegedus B."/>
            <person name="Baldrian P."/>
            <person name="Stursova M."/>
            <person name="Weitz H."/>
            <person name="Taylor A."/>
            <person name="Grigoriev I.V."/>
            <person name="Nagy L.G."/>
            <person name="Martin F."/>
            <person name="Kauserud H."/>
        </authorList>
    </citation>
    <scope>NUCLEOTIDE SEQUENCE</scope>
    <source>
        <strain evidence="1">9144</strain>
    </source>
</reference>
<gene>
    <name evidence="1" type="ORF">GGX14DRAFT_587025</name>
</gene>
<evidence type="ECO:0000313" key="1">
    <source>
        <dbReference type="EMBL" id="KAJ7194015.1"/>
    </source>
</evidence>
<accession>A0AAD6XZM2</accession>
<dbReference type="AlphaFoldDB" id="A0AAD6XZM2"/>
<dbReference type="EMBL" id="JARJCW010000102">
    <property type="protein sequence ID" value="KAJ7194015.1"/>
    <property type="molecule type" value="Genomic_DNA"/>
</dbReference>
<evidence type="ECO:0008006" key="3">
    <source>
        <dbReference type="Google" id="ProtNLM"/>
    </source>
</evidence>